<sequence length="78" mass="8823">MSQKIRHDVRLRNSNCERPQAHNIALTFSSTRQQYKSSDPVQGVFAAGPKTFILDNPTNSRISEVRNFRTSELMKSGA</sequence>
<evidence type="ECO:0000313" key="1">
    <source>
        <dbReference type="Proteomes" id="UP000036681"/>
    </source>
</evidence>
<accession>A0A0M3I4V5</accession>
<dbReference type="Proteomes" id="UP000036681">
    <property type="component" value="Unplaced"/>
</dbReference>
<evidence type="ECO:0000313" key="2">
    <source>
        <dbReference type="WBParaSite" id="ALUE_0001186901-mRNA-1"/>
    </source>
</evidence>
<dbReference type="AlphaFoldDB" id="A0A0M3I4V5"/>
<keyword evidence="1" id="KW-1185">Reference proteome</keyword>
<reference evidence="2" key="1">
    <citation type="submission" date="2017-02" db="UniProtKB">
        <authorList>
            <consortium name="WormBaseParasite"/>
        </authorList>
    </citation>
    <scope>IDENTIFICATION</scope>
</reference>
<name>A0A0M3I4V5_ASCLU</name>
<organism evidence="1 2">
    <name type="scientific">Ascaris lumbricoides</name>
    <name type="common">Giant roundworm</name>
    <dbReference type="NCBI Taxonomy" id="6252"/>
    <lineage>
        <taxon>Eukaryota</taxon>
        <taxon>Metazoa</taxon>
        <taxon>Ecdysozoa</taxon>
        <taxon>Nematoda</taxon>
        <taxon>Chromadorea</taxon>
        <taxon>Rhabditida</taxon>
        <taxon>Spirurina</taxon>
        <taxon>Ascaridomorpha</taxon>
        <taxon>Ascaridoidea</taxon>
        <taxon>Ascarididae</taxon>
        <taxon>Ascaris</taxon>
    </lineage>
</organism>
<dbReference type="WBParaSite" id="ALUE_0001186901-mRNA-1">
    <property type="protein sequence ID" value="ALUE_0001186901-mRNA-1"/>
    <property type="gene ID" value="ALUE_0001186901"/>
</dbReference>
<protein>
    <submittedName>
        <fullName evidence="2">MSP domain-containing protein</fullName>
    </submittedName>
</protein>
<proteinExistence type="predicted"/>